<evidence type="ECO:0000256" key="2">
    <source>
        <dbReference type="SAM" id="MobiDB-lite"/>
    </source>
</evidence>
<reference evidence="3" key="1">
    <citation type="submission" date="2022-08" db="EMBL/GenBank/DDBJ databases">
        <title>Novel sulfate-reducing endosymbionts in the free-living metamonad Anaeramoeba.</title>
        <authorList>
            <person name="Jerlstrom-Hultqvist J."/>
            <person name="Cepicka I."/>
            <person name="Gallot-Lavallee L."/>
            <person name="Salas-Leiva D."/>
            <person name="Curtis B.A."/>
            <person name="Zahonova K."/>
            <person name="Pipaliya S."/>
            <person name="Dacks J."/>
            <person name="Roger A.J."/>
        </authorList>
    </citation>
    <scope>NUCLEOTIDE SEQUENCE</scope>
    <source>
        <strain evidence="3">Schooner1</strain>
    </source>
</reference>
<dbReference type="EMBL" id="JAOAOG010000233">
    <property type="protein sequence ID" value="KAJ6238222.1"/>
    <property type="molecule type" value="Genomic_DNA"/>
</dbReference>
<evidence type="ECO:0000313" key="4">
    <source>
        <dbReference type="Proteomes" id="UP001150062"/>
    </source>
</evidence>
<feature type="region of interest" description="Disordered" evidence="2">
    <location>
        <begin position="239"/>
        <end position="281"/>
    </location>
</feature>
<proteinExistence type="predicted"/>
<keyword evidence="4" id="KW-1185">Reference proteome</keyword>
<feature type="coiled-coil region" evidence="1">
    <location>
        <begin position="86"/>
        <end position="127"/>
    </location>
</feature>
<feature type="compositionally biased region" description="Acidic residues" evidence="2">
    <location>
        <begin position="240"/>
        <end position="264"/>
    </location>
</feature>
<evidence type="ECO:0000313" key="3">
    <source>
        <dbReference type="EMBL" id="KAJ6238222.1"/>
    </source>
</evidence>
<keyword evidence="3" id="KW-0346">Stress response</keyword>
<dbReference type="InterPro" id="IPR016024">
    <property type="entry name" value="ARM-type_fold"/>
</dbReference>
<protein>
    <submittedName>
        <fullName evidence="3">32 kDa heat shock protein</fullName>
    </submittedName>
</protein>
<dbReference type="Proteomes" id="UP001150062">
    <property type="component" value="Unassembled WGS sequence"/>
</dbReference>
<sequence length="616" mass="73261">MSNKMNKKKKKKIYLEKTCCCCGKWIKKYGRKRPETIVLKLHHAYSESKKICNRCYLDNRKKINRKFEKEKKTTLEKKINWNYYHKKKYGENLKEIKNNFKKEKKKVEKKEKEIQKIKKEKEIHGNIVNALRVFLLGLKKNNKYRSAIIHKIIQELQCFNIKNNFKEYSSALGVTVQTIKRHLNMEKEGDILFSTSYFLKNMRNKLSNEEIMVIIQTWLELCTCKSGDYKQVWNGRYEDAVEDDDNDDDDDDDDDNDDDDDDGGDNAKNDGDEEDDDEYGGGTGSACIDACCGLNEFNHDNRILVYNMNSIVREKDSNKKKETELNKEINQTKKRKRIFVTRRHQTQTDKKICQQIQEKMIKNGFQKRCNNTYLKYKPKEVKQYSYLRCYDATNCNICEQNNISKKFISNNIDKNTEEFKFHQKKIENYEIHLQEINTQRSSYIDNKNDLKLNEVIFVFDFGAFYPPSGIKKENNKISDLCICKITKNKEEKLQYDYYDFISSHISQDYNYVKSSFEYLFNLGIFKNYSKIYFWSDNGQHFKNHKTFNYFYNLSNNIGIRIIQYFFIACHAANECDGHFGVLKRKEKEAKKMGNCLFSVDEYCTFAQNITKKNNLI</sequence>
<evidence type="ECO:0000256" key="1">
    <source>
        <dbReference type="SAM" id="Coils"/>
    </source>
</evidence>
<gene>
    <name evidence="3" type="ORF">M0813_26189</name>
</gene>
<dbReference type="SUPFAM" id="SSF48371">
    <property type="entry name" value="ARM repeat"/>
    <property type="match status" value="1"/>
</dbReference>
<accession>A0ABQ8Y046</accession>
<organism evidence="3 4">
    <name type="scientific">Anaeramoeba flamelloides</name>
    <dbReference type="NCBI Taxonomy" id="1746091"/>
    <lineage>
        <taxon>Eukaryota</taxon>
        <taxon>Metamonada</taxon>
        <taxon>Anaeramoebidae</taxon>
        <taxon>Anaeramoeba</taxon>
    </lineage>
</organism>
<keyword evidence="1" id="KW-0175">Coiled coil</keyword>
<comment type="caution">
    <text evidence="3">The sequence shown here is derived from an EMBL/GenBank/DDBJ whole genome shotgun (WGS) entry which is preliminary data.</text>
</comment>
<name>A0ABQ8Y046_9EUKA</name>